<keyword evidence="1" id="KW-0812">Transmembrane</keyword>
<evidence type="ECO:0000313" key="3">
    <source>
        <dbReference type="EMBL" id="GMI94227.1"/>
    </source>
</evidence>
<dbReference type="OrthoDB" id="1912561at2759"/>
<organism evidence="3 4">
    <name type="scientific">Hibiscus trionum</name>
    <name type="common">Flower of an hour</name>
    <dbReference type="NCBI Taxonomy" id="183268"/>
    <lineage>
        <taxon>Eukaryota</taxon>
        <taxon>Viridiplantae</taxon>
        <taxon>Streptophyta</taxon>
        <taxon>Embryophyta</taxon>
        <taxon>Tracheophyta</taxon>
        <taxon>Spermatophyta</taxon>
        <taxon>Magnoliopsida</taxon>
        <taxon>eudicotyledons</taxon>
        <taxon>Gunneridae</taxon>
        <taxon>Pentapetalae</taxon>
        <taxon>rosids</taxon>
        <taxon>malvids</taxon>
        <taxon>Malvales</taxon>
        <taxon>Malvaceae</taxon>
        <taxon>Malvoideae</taxon>
        <taxon>Hibiscus</taxon>
    </lineage>
</organism>
<dbReference type="PANTHER" id="PTHR47481">
    <property type="match status" value="1"/>
</dbReference>
<dbReference type="InterPro" id="IPR054722">
    <property type="entry name" value="PolX-like_BBD"/>
</dbReference>
<accession>A0A9W7IDE5</accession>
<evidence type="ECO:0000313" key="4">
    <source>
        <dbReference type="Proteomes" id="UP001165190"/>
    </source>
</evidence>
<dbReference type="AlphaFoldDB" id="A0A9W7IDE5"/>
<dbReference type="PANTHER" id="PTHR47481:SF30">
    <property type="entry name" value="CCHC-TYPE DOMAIN-CONTAINING PROTEIN"/>
    <property type="match status" value="1"/>
</dbReference>
<evidence type="ECO:0000256" key="1">
    <source>
        <dbReference type="SAM" id="Phobius"/>
    </source>
</evidence>
<keyword evidence="1" id="KW-0472">Membrane</keyword>
<reference evidence="3" key="1">
    <citation type="submission" date="2023-05" db="EMBL/GenBank/DDBJ databases">
        <title>Genome and transcriptome analyses reveal genes involved in the formation of fine ridges on petal epidermal cells in Hibiscus trionum.</title>
        <authorList>
            <person name="Koshimizu S."/>
            <person name="Masuda S."/>
            <person name="Ishii T."/>
            <person name="Shirasu K."/>
            <person name="Hoshino A."/>
            <person name="Arita M."/>
        </authorList>
    </citation>
    <scope>NUCLEOTIDE SEQUENCE</scope>
    <source>
        <strain evidence="3">Hamamatsu line</strain>
    </source>
</reference>
<proteinExistence type="predicted"/>
<evidence type="ECO:0000259" key="2">
    <source>
        <dbReference type="Pfam" id="PF22936"/>
    </source>
</evidence>
<keyword evidence="4" id="KW-1185">Reference proteome</keyword>
<name>A0A9W7IDE5_HIBTR</name>
<dbReference type="EMBL" id="BSYR01000026">
    <property type="protein sequence ID" value="GMI94227.1"/>
    <property type="molecule type" value="Genomic_DNA"/>
</dbReference>
<feature type="transmembrane region" description="Helical" evidence="1">
    <location>
        <begin position="459"/>
        <end position="483"/>
    </location>
</feature>
<feature type="domain" description="Retrovirus-related Pol polyprotein from transposon TNT 1-94-like beta-barrel" evidence="2">
    <location>
        <begin position="313"/>
        <end position="390"/>
    </location>
</feature>
<protein>
    <recommendedName>
        <fullName evidence="2">Retrovirus-related Pol polyprotein from transposon TNT 1-94-like beta-barrel domain-containing protein</fullName>
    </recommendedName>
</protein>
<sequence>MREILLKVKSICDNLANYGEVISEHKHVTAILNGLPPEYDSVITLLTAGSVPSSVNHVSTLLLDADARQSTLHSQVIACAHNTAYQPPNSSQHSVVPNMPPNVSSPAPVHMSPYASVSTANNGLGYTANSLQPVHFYNSDNTHHMSNDTSRGAMGTGRGRPGRPQCQLCGKLGHMVERCFKHFDISFKNESAKNTPSNSHGSASAAYSPVQAHTVTGPAMSYTYVQSLHSPLSPYASAFYSPTVASGFSPVGFHSHVPQYYQPHHPHLSVNMGLSPHLPHSSSALASNISSSSLSCVSQPSLAAPEVVDDNAWYPDSGATHHITNDAQQLQPDSTYPASGNVQVGNGNTLHISYSRHSSLITCSKKFLLNNLLFVPNITKNFLSVSKFTRDNNVSFEFFPTCCHVKDLSTGAVVLQGIEVGGLYKLGSSSGPSFFTVGGLSSFNQLFLLNNNKCMPDSVIGFSLVCFLLLLPLMCGIKGWAILVRMC</sequence>
<comment type="caution">
    <text evidence="3">The sequence shown here is derived from an EMBL/GenBank/DDBJ whole genome shotgun (WGS) entry which is preliminary data.</text>
</comment>
<keyword evidence="1" id="KW-1133">Transmembrane helix</keyword>
<gene>
    <name evidence="3" type="ORF">HRI_003092000</name>
</gene>
<dbReference type="Pfam" id="PF22936">
    <property type="entry name" value="Pol_BBD"/>
    <property type="match status" value="1"/>
</dbReference>
<dbReference type="Proteomes" id="UP001165190">
    <property type="component" value="Unassembled WGS sequence"/>
</dbReference>